<evidence type="ECO:0000256" key="16">
    <source>
        <dbReference type="PIRSR" id="PIRSR600829-2"/>
    </source>
</evidence>
<evidence type="ECO:0000256" key="18">
    <source>
        <dbReference type="PIRSR" id="PIRSR600829-4"/>
    </source>
</evidence>
<evidence type="ECO:0000256" key="19">
    <source>
        <dbReference type="SAM" id="Phobius"/>
    </source>
</evidence>
<gene>
    <name evidence="20" type="ORF">H9746_04430</name>
</gene>
<dbReference type="InterPro" id="IPR036945">
    <property type="entry name" value="DAGK_sf"/>
</dbReference>
<dbReference type="InterPro" id="IPR033717">
    <property type="entry name" value="UDPK"/>
</dbReference>
<keyword evidence="3" id="KW-1003">Cell membrane</keyword>
<feature type="transmembrane region" description="Helical" evidence="19">
    <location>
        <begin position="53"/>
        <end position="73"/>
    </location>
</feature>
<evidence type="ECO:0000313" key="21">
    <source>
        <dbReference type="Proteomes" id="UP000886808"/>
    </source>
</evidence>
<proteinExistence type="inferred from homology"/>
<evidence type="ECO:0000256" key="2">
    <source>
        <dbReference type="ARBA" id="ARBA00005967"/>
    </source>
</evidence>
<keyword evidence="9 17" id="KW-0067">ATP-binding</keyword>
<keyword evidence="7 17" id="KW-0547">Nucleotide-binding</keyword>
<evidence type="ECO:0000256" key="11">
    <source>
        <dbReference type="ARBA" id="ARBA00023098"/>
    </source>
</evidence>
<protein>
    <submittedName>
        <fullName evidence="20">Diacylglycerol kinase family protein</fullName>
    </submittedName>
</protein>
<dbReference type="Gene3D" id="1.10.287.3610">
    <property type="match status" value="1"/>
</dbReference>
<evidence type="ECO:0000256" key="17">
    <source>
        <dbReference type="PIRSR" id="PIRSR600829-3"/>
    </source>
</evidence>
<feature type="binding site" evidence="17">
    <location>
        <position position="26"/>
    </location>
    <ligand>
        <name>ATP</name>
        <dbReference type="ChEBI" id="CHEBI:30616"/>
    </ligand>
</feature>
<dbReference type="Proteomes" id="UP000886808">
    <property type="component" value="Unassembled WGS sequence"/>
</dbReference>
<evidence type="ECO:0000256" key="7">
    <source>
        <dbReference type="ARBA" id="ARBA00022741"/>
    </source>
</evidence>
<keyword evidence="5" id="KW-0808">Transferase</keyword>
<keyword evidence="10 19" id="KW-1133">Transmembrane helix</keyword>
<keyword evidence="11" id="KW-0443">Lipid metabolism</keyword>
<dbReference type="GO" id="GO:0005886">
    <property type="term" value="C:plasma membrane"/>
    <property type="evidence" value="ECO:0007669"/>
    <property type="project" value="UniProtKB-SubCell"/>
</dbReference>
<reference evidence="20" key="2">
    <citation type="submission" date="2021-04" db="EMBL/GenBank/DDBJ databases">
        <authorList>
            <person name="Gilroy R."/>
        </authorList>
    </citation>
    <scope>NUCLEOTIDE SEQUENCE</scope>
    <source>
        <strain evidence="20">CHK193-4272</strain>
    </source>
</reference>
<dbReference type="GO" id="GO:0016301">
    <property type="term" value="F:kinase activity"/>
    <property type="evidence" value="ECO:0007669"/>
    <property type="project" value="UniProtKB-KW"/>
</dbReference>
<dbReference type="GO" id="GO:0005524">
    <property type="term" value="F:ATP binding"/>
    <property type="evidence" value="ECO:0007669"/>
    <property type="project" value="UniProtKB-KW"/>
</dbReference>
<dbReference type="EMBL" id="DXIE01000028">
    <property type="protein sequence ID" value="HIV62082.1"/>
    <property type="molecule type" value="Genomic_DNA"/>
</dbReference>
<feature type="binding site" evidence="17">
    <location>
        <position position="74"/>
    </location>
    <ligand>
        <name>ATP</name>
        <dbReference type="ChEBI" id="CHEBI:30616"/>
    </ligand>
</feature>
<evidence type="ECO:0000256" key="15">
    <source>
        <dbReference type="PIRSR" id="PIRSR600829-1"/>
    </source>
</evidence>
<keyword evidence="13" id="KW-0594">Phospholipid biosynthesis</keyword>
<feature type="binding site" evidence="17">
    <location>
        <begin position="92"/>
        <end position="93"/>
    </location>
    <ligand>
        <name>ATP</name>
        <dbReference type="ChEBI" id="CHEBI:30616"/>
    </ligand>
</feature>
<accession>A0A9D1THH4</accession>
<evidence type="ECO:0000256" key="10">
    <source>
        <dbReference type="ARBA" id="ARBA00022989"/>
    </source>
</evidence>
<feature type="transmembrane region" description="Helical" evidence="19">
    <location>
        <begin position="29"/>
        <end position="47"/>
    </location>
</feature>
<feature type="binding site" evidence="18">
    <location>
        <position position="74"/>
    </location>
    <ligand>
        <name>a divalent metal cation</name>
        <dbReference type="ChEBI" id="CHEBI:60240"/>
    </ligand>
</feature>
<feature type="transmembrane region" description="Helical" evidence="19">
    <location>
        <begin position="127"/>
        <end position="151"/>
    </location>
</feature>
<dbReference type="PANTHER" id="PTHR34299:SF1">
    <property type="entry name" value="DIACYLGLYCEROL KINASE"/>
    <property type="match status" value="1"/>
</dbReference>
<evidence type="ECO:0000256" key="1">
    <source>
        <dbReference type="ARBA" id="ARBA00004651"/>
    </source>
</evidence>
<organism evidence="20 21">
    <name type="scientific">Candidatus Butyricicoccus avistercoris</name>
    <dbReference type="NCBI Taxonomy" id="2838518"/>
    <lineage>
        <taxon>Bacteria</taxon>
        <taxon>Bacillati</taxon>
        <taxon>Bacillota</taxon>
        <taxon>Clostridia</taxon>
        <taxon>Eubacteriales</taxon>
        <taxon>Butyricicoccaceae</taxon>
        <taxon>Butyricicoccus</taxon>
    </lineage>
</organism>
<reference evidence="20" key="1">
    <citation type="journal article" date="2021" name="PeerJ">
        <title>Extensive microbial diversity within the chicken gut microbiome revealed by metagenomics and culture.</title>
        <authorList>
            <person name="Gilroy R."/>
            <person name="Ravi A."/>
            <person name="Getino M."/>
            <person name="Pursley I."/>
            <person name="Horton D.L."/>
            <person name="Alikhan N.F."/>
            <person name="Baker D."/>
            <person name="Gharbi K."/>
            <person name="Hall N."/>
            <person name="Watson M."/>
            <person name="Adriaenssens E.M."/>
            <person name="Foster-Nyarko E."/>
            <person name="Jarju S."/>
            <person name="Secka A."/>
            <person name="Antonio M."/>
            <person name="Oren A."/>
            <person name="Chaudhuri R.R."/>
            <person name="La Ragione R."/>
            <person name="Hildebrand F."/>
            <person name="Pallen M.J."/>
        </authorList>
    </citation>
    <scope>NUCLEOTIDE SEQUENCE</scope>
    <source>
        <strain evidence="20">CHK193-4272</strain>
    </source>
</reference>
<evidence type="ECO:0000256" key="4">
    <source>
        <dbReference type="ARBA" id="ARBA00022516"/>
    </source>
</evidence>
<evidence type="ECO:0000313" key="20">
    <source>
        <dbReference type="EMBL" id="HIV62082.1"/>
    </source>
</evidence>
<keyword evidence="18" id="KW-0460">Magnesium</keyword>
<keyword evidence="12 19" id="KW-0472">Membrane</keyword>
<keyword evidence="8 20" id="KW-0418">Kinase</keyword>
<feature type="active site" description="Proton acceptor" evidence="15">
    <location>
        <position position="67"/>
    </location>
</feature>
<sequence length="153" mass="17104">MNKEIRKLRQSFSYALHGLKMCMITERNFRIHLTAACYVSLFAFLGRLDSVRYSILCLCFAVMMAGELMNTAIERLCDKQATGYDQTVKQAKDIAAAAVFVCATFCVIIGIVFFVPSGALFRAFHTLYTHLWALGLTILSVPIAIGFIFGLKK</sequence>
<dbReference type="PANTHER" id="PTHR34299">
    <property type="entry name" value="DIACYLGLYCEROL KINASE"/>
    <property type="match status" value="1"/>
</dbReference>
<keyword evidence="14" id="KW-1208">Phospholipid metabolism</keyword>
<feature type="binding site" evidence="16">
    <location>
        <position position="67"/>
    </location>
    <ligand>
        <name>substrate</name>
    </ligand>
</feature>
<evidence type="ECO:0000256" key="6">
    <source>
        <dbReference type="ARBA" id="ARBA00022692"/>
    </source>
</evidence>
<feature type="binding site" evidence="18">
    <location>
        <position position="26"/>
    </location>
    <ligand>
        <name>a divalent metal cation</name>
        <dbReference type="ChEBI" id="CHEBI:60240"/>
    </ligand>
</feature>
<comment type="similarity">
    <text evidence="2">Belongs to the bacterial diacylglycerol kinase family.</text>
</comment>
<dbReference type="Pfam" id="PF01219">
    <property type="entry name" value="DAGK_prokar"/>
    <property type="match status" value="1"/>
</dbReference>
<evidence type="ECO:0000256" key="3">
    <source>
        <dbReference type="ARBA" id="ARBA00022475"/>
    </source>
</evidence>
<evidence type="ECO:0000256" key="13">
    <source>
        <dbReference type="ARBA" id="ARBA00023209"/>
    </source>
</evidence>
<keyword evidence="6 19" id="KW-0812">Transmembrane</keyword>
<keyword evidence="4" id="KW-0444">Lipid biosynthesis</keyword>
<feature type="transmembrane region" description="Helical" evidence="19">
    <location>
        <begin position="94"/>
        <end position="115"/>
    </location>
</feature>
<comment type="caution">
    <text evidence="20">The sequence shown here is derived from an EMBL/GenBank/DDBJ whole genome shotgun (WGS) entry which is preliminary data.</text>
</comment>
<evidence type="ECO:0000256" key="8">
    <source>
        <dbReference type="ARBA" id="ARBA00022777"/>
    </source>
</evidence>
<dbReference type="GO" id="GO:0008654">
    <property type="term" value="P:phospholipid biosynthetic process"/>
    <property type="evidence" value="ECO:0007669"/>
    <property type="project" value="UniProtKB-KW"/>
</dbReference>
<dbReference type="CDD" id="cd14265">
    <property type="entry name" value="UDPK_IM_like"/>
    <property type="match status" value="1"/>
</dbReference>
<evidence type="ECO:0000256" key="12">
    <source>
        <dbReference type="ARBA" id="ARBA00023136"/>
    </source>
</evidence>
<feature type="binding site" evidence="17">
    <location>
        <position position="14"/>
    </location>
    <ligand>
        <name>ATP</name>
        <dbReference type="ChEBI" id="CHEBI:30616"/>
    </ligand>
</feature>
<comment type="subcellular location">
    <subcellularLocation>
        <location evidence="1">Cell membrane</location>
        <topology evidence="1">Multi-pass membrane protein</topology>
    </subcellularLocation>
</comment>
<dbReference type="InterPro" id="IPR000829">
    <property type="entry name" value="DAGK"/>
</dbReference>
<evidence type="ECO:0000256" key="9">
    <source>
        <dbReference type="ARBA" id="ARBA00022840"/>
    </source>
</evidence>
<dbReference type="AlphaFoldDB" id="A0A9D1THH4"/>
<evidence type="ECO:0000256" key="14">
    <source>
        <dbReference type="ARBA" id="ARBA00023264"/>
    </source>
</evidence>
<keyword evidence="18" id="KW-0479">Metal-binding</keyword>
<evidence type="ECO:0000256" key="5">
    <source>
        <dbReference type="ARBA" id="ARBA00022679"/>
    </source>
</evidence>
<dbReference type="GO" id="GO:0046872">
    <property type="term" value="F:metal ion binding"/>
    <property type="evidence" value="ECO:0007669"/>
    <property type="project" value="UniProtKB-KW"/>
</dbReference>
<name>A0A9D1THH4_9FIRM</name>
<comment type="cofactor">
    <cofactor evidence="18">
        <name>Mg(2+)</name>
        <dbReference type="ChEBI" id="CHEBI:18420"/>
    </cofactor>
    <text evidence="18">Mn(2+), Zn(2+), Cd(2+) and Co(2+) support activity to lesser extents.</text>
</comment>